<proteinExistence type="predicted"/>
<dbReference type="InterPro" id="IPR005046">
    <property type="entry name" value="DUF285"/>
</dbReference>
<sequence length="469" mass="53791">MKENKNKLKKWSLTSFLSLTIILTIITSAIAISRISQTANDQTHANKERLSDDLQKENKDQKLDLDTLITNKSLGVIRLKNINKEYITDKLNLLNKNHHLDLSQLSYNRINFSNVTISAKQNSNNYKGEVKISFIPTDDQTSDQDINNHKVKLTAEYDQHDTICTKIGYFTNDNKEIVIEKFKETVVQVSEFLPEYITSLAKVFESNQNQTIKGIEAWDTSNVTDFSKAFFIAKKFNQALTWDTSKAKDMRSMFQGALAFNSSLGDKFDTSKVTNMWGMFQQATSFNQSLGDKFDTSKVTNMAAMFNIASSFNQSLGDKFVLNIKDPKNYKAIFWSAKSFNQDLSHWELPVDNIREFMAKHVRDWEDKNLPLSITRDTNLIAFKNSIKNFLNQSLQNKIVAKQSYKDILEVIKQELNSNFDNVESVELMTGFSKESKITDLDPEGLLNKKIRLKINNRIGLELDLKVVK</sequence>
<keyword evidence="1" id="KW-0175">Coiled coil</keyword>
<evidence type="ECO:0000313" key="2">
    <source>
        <dbReference type="EMBL" id="AEM68981.1"/>
    </source>
</evidence>
<dbReference type="KEGG" id="mpf:MPUT_0641"/>
<feature type="coiled-coil region" evidence="1">
    <location>
        <begin position="40"/>
        <end position="71"/>
    </location>
</feature>
<dbReference type="Pfam" id="PF03382">
    <property type="entry name" value="DUF285"/>
    <property type="match status" value="1"/>
</dbReference>
<reference evidence="2 3" key="1">
    <citation type="journal article" date="2011" name="J. Bacteriol.">
        <title>Genome Sequence of Mycoplasma putrefaciens Type Strain KS1.</title>
        <authorList>
            <person name="Calcutt M.J."/>
            <person name="Foecking M.F."/>
        </authorList>
    </citation>
    <scope>NUCLEOTIDE SEQUENCE [LARGE SCALE GENOMIC DNA]</scope>
    <source>
        <strain evidence="3">ATCC 15718 / NCTC 10155 / C30 KS-1 / KS-1</strain>
    </source>
</reference>
<evidence type="ECO:0000256" key="1">
    <source>
        <dbReference type="SAM" id="Coils"/>
    </source>
</evidence>
<organism evidence="2 3">
    <name type="scientific">Mycoplasma putrefaciens (strain ATCC 15718 / NCTC 10155 / C30 KS-1 / KS-1)</name>
    <dbReference type="NCBI Taxonomy" id="743965"/>
    <lineage>
        <taxon>Bacteria</taxon>
        <taxon>Bacillati</taxon>
        <taxon>Mycoplasmatota</taxon>
        <taxon>Mollicutes</taxon>
        <taxon>Mycoplasmataceae</taxon>
        <taxon>Mycoplasma</taxon>
    </lineage>
</organism>
<gene>
    <name evidence="2" type="ordered locus">MPUT_0641</name>
</gene>
<dbReference type="Proteomes" id="UP000008907">
    <property type="component" value="Chromosome"/>
</dbReference>
<protein>
    <submittedName>
        <fullName evidence="2">PARCEL domain protein</fullName>
    </submittedName>
</protein>
<accession>A0A7U3ZSZ2</accession>
<dbReference type="AlphaFoldDB" id="A0A7U3ZSZ2"/>
<name>A0A7U3ZSZ2_MYCPK</name>
<dbReference type="EMBL" id="CP003021">
    <property type="protein sequence ID" value="AEM68981.1"/>
    <property type="molecule type" value="Genomic_DNA"/>
</dbReference>
<dbReference type="RefSeq" id="WP_014035336.1">
    <property type="nucleotide sequence ID" value="NC_015946.1"/>
</dbReference>
<evidence type="ECO:0000313" key="3">
    <source>
        <dbReference type="Proteomes" id="UP000008907"/>
    </source>
</evidence>